<evidence type="ECO:0000313" key="14">
    <source>
        <dbReference type="Proteomes" id="UP000239485"/>
    </source>
</evidence>
<evidence type="ECO:0000256" key="4">
    <source>
        <dbReference type="ARBA" id="ARBA00022475"/>
    </source>
</evidence>
<accession>A0A2S6IT14</accession>
<evidence type="ECO:0000256" key="5">
    <source>
        <dbReference type="ARBA" id="ARBA00022617"/>
    </source>
</evidence>
<dbReference type="PANTHER" id="PTHR43141">
    <property type="entry name" value="CYTOCHROME BD2 SUBUNIT II"/>
    <property type="match status" value="1"/>
</dbReference>
<feature type="transmembrane region" description="Helical" evidence="12">
    <location>
        <begin position="252"/>
        <end position="271"/>
    </location>
</feature>
<name>A0A2S6IT14_9ACTN</name>
<feature type="transmembrane region" description="Helical" evidence="12">
    <location>
        <begin position="82"/>
        <end position="99"/>
    </location>
</feature>
<dbReference type="GO" id="GO:0019646">
    <property type="term" value="P:aerobic electron transport chain"/>
    <property type="evidence" value="ECO:0007669"/>
    <property type="project" value="TreeGrafter"/>
</dbReference>
<feature type="transmembrane region" description="Helical" evidence="12">
    <location>
        <begin position="205"/>
        <end position="222"/>
    </location>
</feature>
<evidence type="ECO:0000256" key="9">
    <source>
        <dbReference type="ARBA" id="ARBA00022989"/>
    </source>
</evidence>
<dbReference type="GO" id="GO:0016682">
    <property type="term" value="F:oxidoreductase activity, acting on diphenols and related substances as donors, oxygen as acceptor"/>
    <property type="evidence" value="ECO:0007669"/>
    <property type="project" value="TreeGrafter"/>
</dbReference>
<dbReference type="GO" id="GO:0005886">
    <property type="term" value="C:plasma membrane"/>
    <property type="evidence" value="ECO:0007669"/>
    <property type="project" value="UniProtKB-SubCell"/>
</dbReference>
<dbReference type="Proteomes" id="UP000239485">
    <property type="component" value="Unassembled WGS sequence"/>
</dbReference>
<dbReference type="EMBL" id="PTJD01000004">
    <property type="protein sequence ID" value="PPK97393.1"/>
    <property type="molecule type" value="Genomic_DNA"/>
</dbReference>
<evidence type="ECO:0000256" key="11">
    <source>
        <dbReference type="ARBA" id="ARBA00023136"/>
    </source>
</evidence>
<evidence type="ECO:0000256" key="8">
    <source>
        <dbReference type="ARBA" id="ARBA00022982"/>
    </source>
</evidence>
<keyword evidence="14" id="KW-1185">Reference proteome</keyword>
<dbReference type="GO" id="GO:0070069">
    <property type="term" value="C:cytochrome complex"/>
    <property type="evidence" value="ECO:0007669"/>
    <property type="project" value="TreeGrafter"/>
</dbReference>
<dbReference type="Pfam" id="PF02322">
    <property type="entry name" value="Cyt_bd_oxida_II"/>
    <property type="match status" value="1"/>
</dbReference>
<keyword evidence="7" id="KW-0479">Metal-binding</keyword>
<comment type="similarity">
    <text evidence="2">Belongs to the cytochrome ubiquinol oxidase subunit 2 family.</text>
</comment>
<keyword evidence="8" id="KW-0249">Electron transport</keyword>
<dbReference type="InterPro" id="IPR003317">
    <property type="entry name" value="Cyt-d_oxidase_su2"/>
</dbReference>
<keyword evidence="3" id="KW-0813">Transport</keyword>
<feature type="transmembrane region" description="Helical" evidence="12">
    <location>
        <begin position="6"/>
        <end position="36"/>
    </location>
</feature>
<feature type="transmembrane region" description="Helical" evidence="12">
    <location>
        <begin position="171"/>
        <end position="193"/>
    </location>
</feature>
<feature type="transmembrane region" description="Helical" evidence="12">
    <location>
        <begin position="301"/>
        <end position="324"/>
    </location>
</feature>
<dbReference type="GO" id="GO:0046872">
    <property type="term" value="F:metal ion binding"/>
    <property type="evidence" value="ECO:0007669"/>
    <property type="project" value="UniProtKB-KW"/>
</dbReference>
<dbReference type="GO" id="GO:0009055">
    <property type="term" value="F:electron transfer activity"/>
    <property type="evidence" value="ECO:0007669"/>
    <property type="project" value="TreeGrafter"/>
</dbReference>
<dbReference type="PANTHER" id="PTHR43141:SF5">
    <property type="entry name" value="CYTOCHROME BD-I UBIQUINOL OXIDASE SUBUNIT 2"/>
    <property type="match status" value="1"/>
</dbReference>
<gene>
    <name evidence="13" type="ORF">CLV92_104214</name>
</gene>
<keyword evidence="9 12" id="KW-1133">Transmembrane helix</keyword>
<evidence type="ECO:0000313" key="13">
    <source>
        <dbReference type="EMBL" id="PPK97393.1"/>
    </source>
</evidence>
<keyword evidence="4" id="KW-1003">Cell membrane</keyword>
<sequence length="334" mass="34219">MDLVTVWFALVVLCWVLFCVLEGFDFGVGVLAPVLGRDDSERGAVVRTVGPFWDGNEVWLVAAIGVTFAAFPDWYAAMLSGLYLPFALFLLLLAGRGVALEFRAKGDGLRWRRRCDAALALCSAGVVALLGAVLAVLAVGLPLGPDGEVASRPGALAGLGRSTAPLLSPEAGAGAVLALLVAVLLGATFLGLRTTGPVRERARRVAVRVPLGAAAVALLVAAAGWTAAGTASAAAAALVLLAVLAHHRREAAAFGLACGLTALAVVLLFTANGDVVLPSTLDPAASLTRSSAAATDSALRLVSAFAVVVLPGVVAYQALSYWVFRRRVGSERTA</sequence>
<evidence type="ECO:0000256" key="3">
    <source>
        <dbReference type="ARBA" id="ARBA00022448"/>
    </source>
</evidence>
<evidence type="ECO:0000256" key="10">
    <source>
        <dbReference type="ARBA" id="ARBA00023004"/>
    </source>
</evidence>
<feature type="transmembrane region" description="Helical" evidence="12">
    <location>
        <begin position="228"/>
        <end position="245"/>
    </location>
</feature>
<evidence type="ECO:0000256" key="2">
    <source>
        <dbReference type="ARBA" id="ARBA00007543"/>
    </source>
</evidence>
<keyword evidence="5" id="KW-0349">Heme</keyword>
<evidence type="ECO:0000256" key="1">
    <source>
        <dbReference type="ARBA" id="ARBA00004651"/>
    </source>
</evidence>
<evidence type="ECO:0000256" key="7">
    <source>
        <dbReference type="ARBA" id="ARBA00022723"/>
    </source>
</evidence>
<evidence type="ECO:0000256" key="12">
    <source>
        <dbReference type="SAM" id="Phobius"/>
    </source>
</evidence>
<dbReference type="NCBIfam" id="TIGR00203">
    <property type="entry name" value="cydB"/>
    <property type="match status" value="1"/>
</dbReference>
<protein>
    <submittedName>
        <fullName evidence="13">Cytochrome d ubiquinol oxidase subunit II</fullName>
    </submittedName>
</protein>
<reference evidence="13 14" key="1">
    <citation type="submission" date="2018-02" db="EMBL/GenBank/DDBJ databases">
        <title>Genomic Encyclopedia of Archaeal and Bacterial Type Strains, Phase II (KMG-II): from individual species to whole genera.</title>
        <authorList>
            <person name="Goeker M."/>
        </authorList>
    </citation>
    <scope>NUCLEOTIDE SEQUENCE [LARGE SCALE GENOMIC DNA]</scope>
    <source>
        <strain evidence="13 14">DSM 22857</strain>
    </source>
</reference>
<proteinExistence type="inferred from homology"/>
<comment type="caution">
    <text evidence="13">The sequence shown here is derived from an EMBL/GenBank/DDBJ whole genome shotgun (WGS) entry which is preliminary data.</text>
</comment>
<organism evidence="13 14">
    <name type="scientific">Kineococcus xinjiangensis</name>
    <dbReference type="NCBI Taxonomy" id="512762"/>
    <lineage>
        <taxon>Bacteria</taxon>
        <taxon>Bacillati</taxon>
        <taxon>Actinomycetota</taxon>
        <taxon>Actinomycetes</taxon>
        <taxon>Kineosporiales</taxon>
        <taxon>Kineosporiaceae</taxon>
        <taxon>Kineococcus</taxon>
    </lineage>
</organism>
<keyword evidence="11 12" id="KW-0472">Membrane</keyword>
<keyword evidence="6 12" id="KW-0812">Transmembrane</keyword>
<feature type="transmembrane region" description="Helical" evidence="12">
    <location>
        <begin position="119"/>
        <end position="143"/>
    </location>
</feature>
<dbReference type="AlphaFoldDB" id="A0A2S6IT14"/>
<keyword evidence="10" id="KW-0408">Iron</keyword>
<comment type="subcellular location">
    <subcellularLocation>
        <location evidence="1">Cell membrane</location>
        <topology evidence="1">Multi-pass membrane protein</topology>
    </subcellularLocation>
</comment>
<evidence type="ECO:0000256" key="6">
    <source>
        <dbReference type="ARBA" id="ARBA00022692"/>
    </source>
</evidence>